<keyword evidence="2" id="KW-1185">Reference proteome</keyword>
<proteinExistence type="predicted"/>
<sequence>MSDTLSRLKANVGTYYMVPDWVREEIKGDFETAYADGFTQGKAEFARTLAERVNQSDPVGEEITISLGGEVVNVETQKWYSVVRSDRSFLCAIIVDTDGLWWTKDEAEFEEWLNG</sequence>
<dbReference type="EMBL" id="RPFW01000007">
    <property type="protein sequence ID" value="TVZ01240.1"/>
    <property type="molecule type" value="Genomic_DNA"/>
</dbReference>
<name>A0A6P2BQJ7_9ACTN</name>
<evidence type="ECO:0000313" key="2">
    <source>
        <dbReference type="Proteomes" id="UP000460272"/>
    </source>
</evidence>
<organism evidence="1 2">
    <name type="scientific">Trebonia kvetii</name>
    <dbReference type="NCBI Taxonomy" id="2480626"/>
    <lineage>
        <taxon>Bacteria</taxon>
        <taxon>Bacillati</taxon>
        <taxon>Actinomycetota</taxon>
        <taxon>Actinomycetes</taxon>
        <taxon>Streptosporangiales</taxon>
        <taxon>Treboniaceae</taxon>
        <taxon>Trebonia</taxon>
    </lineage>
</organism>
<dbReference type="RefSeq" id="WP_145859641.1">
    <property type="nucleotide sequence ID" value="NZ_RPFW01000007.1"/>
</dbReference>
<evidence type="ECO:0000313" key="1">
    <source>
        <dbReference type="EMBL" id="TVZ01240.1"/>
    </source>
</evidence>
<protein>
    <submittedName>
        <fullName evidence="1">Uncharacterized protein</fullName>
    </submittedName>
</protein>
<gene>
    <name evidence="1" type="ORF">EAS64_33720</name>
</gene>
<accession>A0A6P2BQJ7</accession>
<dbReference type="AlphaFoldDB" id="A0A6P2BQJ7"/>
<dbReference type="Proteomes" id="UP000460272">
    <property type="component" value="Unassembled WGS sequence"/>
</dbReference>
<reference evidence="1 2" key="1">
    <citation type="submission" date="2018-11" db="EMBL/GenBank/DDBJ databases">
        <title>Trebonia kvetii gen.nov., sp.nov., a novel acidophilic actinobacterium, and proposal of the new actinobacterial family Treboniaceae fam. nov.</title>
        <authorList>
            <person name="Rapoport D."/>
            <person name="Sagova-Mareckova M."/>
            <person name="Sedlacek I."/>
            <person name="Provaznik J."/>
            <person name="Kralova S."/>
            <person name="Pavlinic D."/>
            <person name="Benes V."/>
            <person name="Kopecky J."/>
        </authorList>
    </citation>
    <scope>NUCLEOTIDE SEQUENCE [LARGE SCALE GENOMIC DNA]</scope>
    <source>
        <strain evidence="1 2">15Tr583</strain>
    </source>
</reference>
<comment type="caution">
    <text evidence="1">The sequence shown here is derived from an EMBL/GenBank/DDBJ whole genome shotgun (WGS) entry which is preliminary data.</text>
</comment>